<dbReference type="KEGG" id="ovi:T265_00892"/>
<sequence>MPIPENPLNLKSHLYIESSSFEVENTAISDYRRMRLCNINLRKTKLIEALSTKNIASCVSTQPSILKKRELKIKKQFHCLYYRRKCFKTMNWIVSIGKREIQSSGRLMEKRNDSY</sequence>
<keyword evidence="2" id="KW-1185">Reference proteome</keyword>
<dbReference type="EMBL" id="KL596627">
    <property type="protein sequence ID" value="KER33194.1"/>
    <property type="molecule type" value="Genomic_DNA"/>
</dbReference>
<dbReference type="AlphaFoldDB" id="A0A075AJD5"/>
<evidence type="ECO:0000313" key="2">
    <source>
        <dbReference type="Proteomes" id="UP000054324"/>
    </source>
</evidence>
<dbReference type="Proteomes" id="UP000054324">
    <property type="component" value="Unassembled WGS sequence"/>
</dbReference>
<dbReference type="RefSeq" id="XP_009163051.1">
    <property type="nucleotide sequence ID" value="XM_009164787.1"/>
</dbReference>
<protein>
    <submittedName>
        <fullName evidence="1">Uncharacterized protein</fullName>
    </submittedName>
</protein>
<organism evidence="1 2">
    <name type="scientific">Opisthorchis viverrini</name>
    <name type="common">Southeast Asian liver fluke</name>
    <dbReference type="NCBI Taxonomy" id="6198"/>
    <lineage>
        <taxon>Eukaryota</taxon>
        <taxon>Metazoa</taxon>
        <taxon>Spiralia</taxon>
        <taxon>Lophotrochozoa</taxon>
        <taxon>Platyhelminthes</taxon>
        <taxon>Trematoda</taxon>
        <taxon>Digenea</taxon>
        <taxon>Opisthorchiida</taxon>
        <taxon>Opisthorchiata</taxon>
        <taxon>Opisthorchiidae</taxon>
        <taxon>Opisthorchis</taxon>
    </lineage>
</organism>
<dbReference type="GeneID" id="20315080"/>
<dbReference type="CTD" id="20315080"/>
<reference evidence="1 2" key="1">
    <citation type="submission" date="2013-11" db="EMBL/GenBank/DDBJ databases">
        <title>Opisthorchis viverrini - life in the bile duct.</title>
        <authorList>
            <person name="Young N.D."/>
            <person name="Nagarajan N."/>
            <person name="Lin S.J."/>
            <person name="Korhonen P.K."/>
            <person name="Jex A.R."/>
            <person name="Hall R.S."/>
            <person name="Safavi-Hemami H."/>
            <person name="Kaewkong W."/>
            <person name="Bertrand D."/>
            <person name="Gao S."/>
            <person name="Seet Q."/>
            <person name="Wongkham S."/>
            <person name="Teh B.T."/>
            <person name="Wongkham C."/>
            <person name="Intapan P.M."/>
            <person name="Maleewong W."/>
            <person name="Yang X."/>
            <person name="Hu M."/>
            <person name="Wang Z."/>
            <person name="Hofmann A."/>
            <person name="Sternberg P.W."/>
            <person name="Tan P."/>
            <person name="Wang J."/>
            <person name="Gasser R.B."/>
        </authorList>
    </citation>
    <scope>NUCLEOTIDE SEQUENCE [LARGE SCALE GENOMIC DNA]</scope>
</reference>
<accession>A0A075AJD5</accession>
<evidence type="ECO:0000313" key="1">
    <source>
        <dbReference type="EMBL" id="KER33194.1"/>
    </source>
</evidence>
<gene>
    <name evidence="1" type="ORF">T265_00892</name>
</gene>
<proteinExistence type="predicted"/>
<name>A0A075AJD5_OPIVI</name>